<accession>A0A3N1GWX4</accession>
<feature type="region of interest" description="Disordered" evidence="1">
    <location>
        <begin position="45"/>
        <end position="66"/>
    </location>
</feature>
<feature type="region of interest" description="Disordered" evidence="1">
    <location>
        <begin position="1"/>
        <end position="22"/>
    </location>
</feature>
<sequence length="209" mass="21060">MSAVSPGEAAAGPATGSARVGVDARDGHVLLEVLGRRGQVLHRDGVVVDGSDASDASGGPGDGDERVLAAADDALLAAGWVRAGGWRPLPAGEAAAGPGPHDDESSPAPGTTRWRVWTTGTAVLPRTPLDGAGLRTLDTLGYLTRVARGPVTVGALVPHAAPSRRLAAVLVRRLVAAGHARAVGRTAGSRPQALYAPVGSPWAPAREEP</sequence>
<evidence type="ECO:0000313" key="2">
    <source>
        <dbReference type="EMBL" id="ROP34791.1"/>
    </source>
</evidence>
<protein>
    <submittedName>
        <fullName evidence="2">Uncharacterized protein</fullName>
    </submittedName>
</protein>
<keyword evidence="3" id="KW-1185">Reference proteome</keyword>
<organism evidence="2 3">
    <name type="scientific">Pseudokineococcus lusitanus</name>
    <dbReference type="NCBI Taxonomy" id="763993"/>
    <lineage>
        <taxon>Bacteria</taxon>
        <taxon>Bacillati</taxon>
        <taxon>Actinomycetota</taxon>
        <taxon>Actinomycetes</taxon>
        <taxon>Kineosporiales</taxon>
        <taxon>Kineosporiaceae</taxon>
        <taxon>Pseudokineococcus</taxon>
    </lineage>
</organism>
<feature type="region of interest" description="Disordered" evidence="1">
    <location>
        <begin position="89"/>
        <end position="113"/>
    </location>
</feature>
<dbReference type="InParanoid" id="A0A3N1GWX4"/>
<dbReference type="AlphaFoldDB" id="A0A3N1GWX4"/>
<comment type="caution">
    <text evidence="2">The sequence shown here is derived from an EMBL/GenBank/DDBJ whole genome shotgun (WGS) entry which is preliminary data.</text>
</comment>
<reference evidence="2 3" key="1">
    <citation type="journal article" date="2015" name="Stand. Genomic Sci.">
        <title>Genomic Encyclopedia of Bacterial and Archaeal Type Strains, Phase III: the genomes of soil and plant-associated and newly described type strains.</title>
        <authorList>
            <person name="Whitman W.B."/>
            <person name="Woyke T."/>
            <person name="Klenk H.P."/>
            <person name="Zhou Y."/>
            <person name="Lilburn T.G."/>
            <person name="Beck B.J."/>
            <person name="De Vos P."/>
            <person name="Vandamme P."/>
            <person name="Eisen J.A."/>
            <person name="Garrity G."/>
            <person name="Hugenholtz P."/>
            <person name="Kyrpides N.C."/>
        </authorList>
    </citation>
    <scope>NUCLEOTIDE SEQUENCE [LARGE SCALE GENOMIC DNA]</scope>
    <source>
        <strain evidence="2 3">CECT 7306</strain>
    </source>
</reference>
<dbReference type="EMBL" id="RJKN01000006">
    <property type="protein sequence ID" value="ROP34791.1"/>
    <property type="molecule type" value="Genomic_DNA"/>
</dbReference>
<name>A0A3N1GWX4_9ACTN</name>
<feature type="compositionally biased region" description="Low complexity" evidence="1">
    <location>
        <begin position="89"/>
        <end position="99"/>
    </location>
</feature>
<evidence type="ECO:0000313" key="3">
    <source>
        <dbReference type="Proteomes" id="UP000276232"/>
    </source>
</evidence>
<feature type="compositionally biased region" description="Low complexity" evidence="1">
    <location>
        <begin position="47"/>
        <end position="57"/>
    </location>
</feature>
<proteinExistence type="predicted"/>
<gene>
    <name evidence="2" type="ORF">EDC03_2613</name>
</gene>
<dbReference type="Proteomes" id="UP000276232">
    <property type="component" value="Unassembled WGS sequence"/>
</dbReference>
<evidence type="ECO:0000256" key="1">
    <source>
        <dbReference type="SAM" id="MobiDB-lite"/>
    </source>
</evidence>